<dbReference type="Proteomes" id="UP000620266">
    <property type="component" value="Unassembled WGS sequence"/>
</dbReference>
<accession>A0A8J2ULL2</accession>
<reference evidence="2" key="2">
    <citation type="submission" date="2020-09" db="EMBL/GenBank/DDBJ databases">
        <authorList>
            <person name="Sun Q."/>
            <person name="Sedlacek I."/>
        </authorList>
    </citation>
    <scope>NUCLEOTIDE SEQUENCE</scope>
    <source>
        <strain evidence="2">CCM 7086</strain>
    </source>
</reference>
<dbReference type="GO" id="GO:0016829">
    <property type="term" value="F:lyase activity"/>
    <property type="evidence" value="ECO:0007669"/>
    <property type="project" value="UniProtKB-KW"/>
</dbReference>
<protein>
    <recommendedName>
        <fullName evidence="1">ApeI dehydratase-like domain-containing protein</fullName>
    </recommendedName>
</protein>
<dbReference type="RefSeq" id="WP_188395668.1">
    <property type="nucleotide sequence ID" value="NZ_BMCG01000003.1"/>
</dbReference>
<gene>
    <name evidence="2" type="ORF">GCM10007205_15680</name>
</gene>
<dbReference type="Pfam" id="PF22818">
    <property type="entry name" value="ApeI-like"/>
    <property type="match status" value="1"/>
</dbReference>
<keyword evidence="3" id="KW-1185">Reference proteome</keyword>
<feature type="domain" description="ApeI dehydratase-like" evidence="1">
    <location>
        <begin position="3"/>
        <end position="91"/>
    </location>
</feature>
<name>A0A8J2ULL2_9BURK</name>
<dbReference type="EMBL" id="BMCG01000003">
    <property type="protein sequence ID" value="GGC07395.1"/>
    <property type="molecule type" value="Genomic_DNA"/>
</dbReference>
<comment type="caution">
    <text evidence="2">The sequence shown here is derived from an EMBL/GenBank/DDBJ whole genome shotgun (WGS) entry which is preliminary data.</text>
</comment>
<dbReference type="SUPFAM" id="SSF54637">
    <property type="entry name" value="Thioesterase/thiol ester dehydrase-isomerase"/>
    <property type="match status" value="1"/>
</dbReference>
<proteinExistence type="predicted"/>
<organism evidence="2 3">
    <name type="scientific">Oxalicibacterium flavum</name>
    <dbReference type="NCBI Taxonomy" id="179467"/>
    <lineage>
        <taxon>Bacteria</taxon>
        <taxon>Pseudomonadati</taxon>
        <taxon>Pseudomonadota</taxon>
        <taxon>Betaproteobacteria</taxon>
        <taxon>Burkholderiales</taxon>
        <taxon>Oxalobacteraceae</taxon>
        <taxon>Oxalicibacterium</taxon>
    </lineage>
</organism>
<evidence type="ECO:0000313" key="3">
    <source>
        <dbReference type="Proteomes" id="UP000620266"/>
    </source>
</evidence>
<dbReference type="Gene3D" id="3.10.129.10">
    <property type="entry name" value="Hotdog Thioesterase"/>
    <property type="match status" value="1"/>
</dbReference>
<evidence type="ECO:0000259" key="1">
    <source>
        <dbReference type="Pfam" id="PF22818"/>
    </source>
</evidence>
<dbReference type="InterPro" id="IPR029069">
    <property type="entry name" value="HotDog_dom_sf"/>
</dbReference>
<dbReference type="AlphaFoldDB" id="A0A8J2ULL2"/>
<reference evidence="2" key="1">
    <citation type="journal article" date="2014" name="Int. J. Syst. Evol. Microbiol.">
        <title>Complete genome sequence of Corynebacterium casei LMG S-19264T (=DSM 44701T), isolated from a smear-ripened cheese.</title>
        <authorList>
            <consortium name="US DOE Joint Genome Institute (JGI-PGF)"/>
            <person name="Walter F."/>
            <person name="Albersmeier A."/>
            <person name="Kalinowski J."/>
            <person name="Ruckert C."/>
        </authorList>
    </citation>
    <scope>NUCLEOTIDE SEQUENCE</scope>
    <source>
        <strain evidence="2">CCM 7086</strain>
    </source>
</reference>
<sequence length="96" mass="10301">MQTIALHIAADHPAFAGHFPGMPITPGVVLLDLALTAITSHLQREPAGCRLNNVKFLRPVMPDTELTLQYETSDSGNIRFDILDAGHVAVSGAFHA</sequence>
<dbReference type="InterPro" id="IPR054545">
    <property type="entry name" value="ApeI-like"/>
</dbReference>
<evidence type="ECO:0000313" key="2">
    <source>
        <dbReference type="EMBL" id="GGC07395.1"/>
    </source>
</evidence>